<protein>
    <recommendedName>
        <fullName evidence="3">Methyltransferase type 11 domain-containing protein</fullName>
    </recommendedName>
</protein>
<accession>A0A345D8Q9</accession>
<dbReference type="RefSeq" id="WP_114562017.1">
    <property type="nucleotide sequence ID" value="NZ_CP031124.1"/>
</dbReference>
<dbReference type="SUPFAM" id="SSF53335">
    <property type="entry name" value="S-adenosyl-L-methionine-dependent methyltransferases"/>
    <property type="match status" value="1"/>
</dbReference>
<dbReference type="EMBL" id="CP031124">
    <property type="protein sequence ID" value="AXF84747.1"/>
    <property type="molecule type" value="Genomic_DNA"/>
</dbReference>
<proteinExistence type="predicted"/>
<dbReference type="Pfam" id="PF13489">
    <property type="entry name" value="Methyltransf_23"/>
    <property type="match status" value="1"/>
</dbReference>
<evidence type="ECO:0008006" key="3">
    <source>
        <dbReference type="Google" id="ProtNLM"/>
    </source>
</evidence>
<reference evidence="2" key="1">
    <citation type="submission" date="2018-07" db="EMBL/GenBank/DDBJ databases">
        <authorList>
            <person name="Kim H."/>
        </authorList>
    </citation>
    <scope>NUCLEOTIDE SEQUENCE [LARGE SCALE GENOMIC DNA]</scope>
    <source>
        <strain evidence="2">F02</strain>
    </source>
</reference>
<evidence type="ECO:0000313" key="1">
    <source>
        <dbReference type="EMBL" id="AXF84747.1"/>
    </source>
</evidence>
<dbReference type="KEGG" id="hyf:DTO96_100457"/>
<evidence type="ECO:0000313" key="2">
    <source>
        <dbReference type="Proteomes" id="UP000252182"/>
    </source>
</evidence>
<name>A0A345D8Q9_9BURK</name>
<dbReference type="Proteomes" id="UP000252182">
    <property type="component" value="Chromosome"/>
</dbReference>
<dbReference type="InterPro" id="IPR029063">
    <property type="entry name" value="SAM-dependent_MTases_sf"/>
</dbReference>
<dbReference type="Gene3D" id="3.40.50.150">
    <property type="entry name" value="Vaccinia Virus protein VP39"/>
    <property type="match status" value="1"/>
</dbReference>
<gene>
    <name evidence="1" type="ORF">DTO96_100457</name>
</gene>
<sequence length="198" mass="22959">MSFPRNLQIGAGTKFKEDFLNIDINKSRKVDMIMDIAAPLPLDAPVMTERFGEIQLSHGCFDYILSEHVFEHVPNLVAAMTNCLNLLSDGGVIEIEVPYDLSFGAWMDPTHVRAFNELSWFYYCEEAWYLNWRTHRFDMIYHEFFVDSEYGKGILAQHNGDINAVRPMPRVVERIRVKLKKRPYTPEELIANQAKAID</sequence>
<organism evidence="1 2">
    <name type="scientific">Ephemeroptericola cinctiostellae</name>
    <dbReference type="NCBI Taxonomy" id="2268024"/>
    <lineage>
        <taxon>Bacteria</taxon>
        <taxon>Pseudomonadati</taxon>
        <taxon>Pseudomonadota</taxon>
        <taxon>Betaproteobacteria</taxon>
        <taxon>Burkholderiales</taxon>
        <taxon>Burkholderiaceae</taxon>
        <taxon>Ephemeroptericola</taxon>
    </lineage>
</organism>
<keyword evidence="2" id="KW-1185">Reference proteome</keyword>
<dbReference type="AlphaFoldDB" id="A0A345D8Q9"/>
<dbReference type="OrthoDB" id="9007998at2"/>